<dbReference type="PANTHER" id="PTHR16305">
    <property type="entry name" value="TESTICULAR SOLUBLE ADENYLYL CYCLASE"/>
    <property type="match status" value="1"/>
</dbReference>
<sequence>MRCARCDQDNPEGARFCNQCGAPLAAAPGPELRRLTVLFCDLVGSVQLANRLDPEEWHALLAAYQEAAGQAIRRHQGHVAQHLGDGLVAYFGYPVAHEDDALRAVRAALDLVREAGTVAVPHSGERLSVRVGVHTGAAVMGPVGSGGDVLALGDTPHIAARLQAVAPPGAVALSPAARTLVEHRVRWADLGEHALKGLPGAMRVHQAVALRTEGEEGAEPGRSPFVGRARELGQLVDAWDASQAGGAGVLLLGEPGIGKSRLARELRAQVRADGGDSFTMRCSPHTANTPFAPLAQFLRQAMAQAGAPDGSADALSGVLAAVGVRDERVVAPLRALLGLGRPGDAEAALSAQALRERTFAAATAVLATMSARRRTLSIVEDLHWADPSTLEWLGRVLGAGAPPGLMLLLLARTEFTPPWREDPRWQRLLLEPCDARDAAAIVTALDDGHLLGAEAIARIVERAEGNPLFAEEFTRAALEDRTDVIPLTLQEQTTARLDRLGPARQVLQHAAVIGRQFSRPQLCAASGLAPELVEEGLRRGVAARMLRPLGDDGDSFAFRHALLRDAAYGSLLRSSRQAGHARVAQALVAADPDIARRQPELLAHHYTEAGDGPNAVTQWLAAGRLALSRSACVEAAAHARTALRMIGDAGSDPAALALELELRLVLAPALMAVRGVLDPEVERTYARARHLCERLGNGPKLLVPLWGLWAYELMRGEIPNALEAAAQLRALAQAGSPPVATLVAAATTGMTLFYQGDLRGAREACAAGLGPAAPSPSAARSARGLHDPGVMCRAFHSLACWLLGDAEAAAAGTALLRESIPRLPPFDAAYAWCSEAVLHTLAGDAQAAAEASARAIAIGREQAFPAWQMMGTMMQGWSRAKQGEAARALPTMQRALEAWYASGARNLRPFFHALLADAWLAQGDAQQALRSADDGLAEASSGEHCWDPELHRLRAEAWAALGEHAPALEAASRAVEAAERMEARAWTERAASSRERILREQSARG</sequence>
<accession>A0ABR9S2R9</accession>
<comment type="caution">
    <text evidence="4">The sequence shown here is derived from an EMBL/GenBank/DDBJ whole genome shotgun (WGS) entry which is preliminary data.</text>
</comment>
<dbReference type="PROSITE" id="PS50125">
    <property type="entry name" value="GUANYLATE_CYCLASE_2"/>
    <property type="match status" value="1"/>
</dbReference>
<dbReference type="Pfam" id="PF13191">
    <property type="entry name" value="AAA_16"/>
    <property type="match status" value="1"/>
</dbReference>
<dbReference type="CDD" id="cd07302">
    <property type="entry name" value="CHD"/>
    <property type="match status" value="1"/>
</dbReference>
<dbReference type="PANTHER" id="PTHR16305:SF28">
    <property type="entry name" value="GUANYLATE CYCLASE DOMAIN-CONTAINING PROTEIN"/>
    <property type="match status" value="1"/>
</dbReference>
<dbReference type="EMBL" id="JADDIV010000003">
    <property type="protein sequence ID" value="MBE7367794.1"/>
    <property type="molecule type" value="Genomic_DNA"/>
</dbReference>
<dbReference type="SMART" id="SM00044">
    <property type="entry name" value="CYCc"/>
    <property type="match status" value="1"/>
</dbReference>
<protein>
    <submittedName>
        <fullName evidence="4">AAA family ATPase</fullName>
    </submittedName>
</protein>
<proteinExistence type="predicted"/>
<dbReference type="Pfam" id="PF00211">
    <property type="entry name" value="Guanylate_cyc"/>
    <property type="match status" value="1"/>
</dbReference>
<dbReference type="Gene3D" id="1.25.40.10">
    <property type="entry name" value="Tetratricopeptide repeat domain"/>
    <property type="match status" value="1"/>
</dbReference>
<evidence type="ECO:0000259" key="3">
    <source>
        <dbReference type="PROSITE" id="PS50125"/>
    </source>
</evidence>
<keyword evidence="2" id="KW-0067">ATP-binding</keyword>
<dbReference type="SUPFAM" id="SSF48452">
    <property type="entry name" value="TPR-like"/>
    <property type="match status" value="1"/>
</dbReference>
<dbReference type="InterPro" id="IPR001054">
    <property type="entry name" value="A/G_cyclase"/>
</dbReference>
<reference evidence="4 5" key="1">
    <citation type="submission" date="2020-10" db="EMBL/GenBank/DDBJ databases">
        <title>Ramlibacter sp. HM2 16S ribosomal RNA gene Genome sequencing and assembly.</title>
        <authorList>
            <person name="Kang M."/>
        </authorList>
    </citation>
    <scope>NUCLEOTIDE SEQUENCE [LARGE SCALE GENOMIC DNA]</scope>
    <source>
        <strain evidence="4 5">HM2</strain>
    </source>
</reference>
<dbReference type="Gene3D" id="3.30.70.1230">
    <property type="entry name" value="Nucleotide cyclase"/>
    <property type="match status" value="1"/>
</dbReference>
<evidence type="ECO:0000256" key="1">
    <source>
        <dbReference type="ARBA" id="ARBA00022741"/>
    </source>
</evidence>
<dbReference type="InterPro" id="IPR041664">
    <property type="entry name" value="AAA_16"/>
</dbReference>
<evidence type="ECO:0000313" key="4">
    <source>
        <dbReference type="EMBL" id="MBE7367794.1"/>
    </source>
</evidence>
<dbReference type="InterPro" id="IPR029787">
    <property type="entry name" value="Nucleotide_cyclase"/>
</dbReference>
<feature type="domain" description="Guanylate cyclase" evidence="3">
    <location>
        <begin position="36"/>
        <end position="163"/>
    </location>
</feature>
<name>A0ABR9S2R9_9BURK</name>
<dbReference type="InterPro" id="IPR011990">
    <property type="entry name" value="TPR-like_helical_dom_sf"/>
</dbReference>
<dbReference type="RefSeq" id="WP_193676430.1">
    <property type="nucleotide sequence ID" value="NZ_JADDIV010000003.1"/>
</dbReference>
<evidence type="ECO:0000313" key="5">
    <source>
        <dbReference type="Proteomes" id="UP000806285"/>
    </source>
</evidence>
<dbReference type="SUPFAM" id="SSF52540">
    <property type="entry name" value="P-loop containing nucleoside triphosphate hydrolases"/>
    <property type="match status" value="1"/>
</dbReference>
<dbReference type="Proteomes" id="UP000806285">
    <property type="component" value="Unassembled WGS sequence"/>
</dbReference>
<organism evidence="4 5">
    <name type="scientific">Ramlibacter pallidus</name>
    <dbReference type="NCBI Taxonomy" id="2780087"/>
    <lineage>
        <taxon>Bacteria</taxon>
        <taxon>Pseudomonadati</taxon>
        <taxon>Pseudomonadota</taxon>
        <taxon>Betaproteobacteria</taxon>
        <taxon>Burkholderiales</taxon>
        <taxon>Comamonadaceae</taxon>
        <taxon>Ramlibacter</taxon>
    </lineage>
</organism>
<dbReference type="SUPFAM" id="SSF55073">
    <property type="entry name" value="Nucleotide cyclase"/>
    <property type="match status" value="1"/>
</dbReference>
<gene>
    <name evidence="4" type="ORF">IM787_09465</name>
</gene>
<dbReference type="Gene3D" id="3.40.50.300">
    <property type="entry name" value="P-loop containing nucleotide triphosphate hydrolases"/>
    <property type="match status" value="1"/>
</dbReference>
<dbReference type="InterPro" id="IPR027417">
    <property type="entry name" value="P-loop_NTPase"/>
</dbReference>
<evidence type="ECO:0000256" key="2">
    <source>
        <dbReference type="ARBA" id="ARBA00022840"/>
    </source>
</evidence>
<keyword evidence="1" id="KW-0547">Nucleotide-binding</keyword>
<keyword evidence="5" id="KW-1185">Reference proteome</keyword>